<dbReference type="Gene3D" id="3.40.50.150">
    <property type="entry name" value="Vaccinia Virus protein VP39"/>
    <property type="match status" value="1"/>
</dbReference>
<name>A0A2M8LV44_9ACTN</name>
<evidence type="ECO:0000256" key="2">
    <source>
        <dbReference type="ARBA" id="ARBA00023125"/>
    </source>
</evidence>
<dbReference type="SUPFAM" id="SSF53335">
    <property type="entry name" value="S-adenosyl-L-methionine-dependent methyltransferases"/>
    <property type="match status" value="1"/>
</dbReference>
<reference evidence="5 6" key="1">
    <citation type="submission" date="2017-11" db="EMBL/GenBank/DDBJ databases">
        <title>Streptomyces carmine sp. nov., a novel actinomycete isolated from Sophora alopecuroides in Xinjiang, China.</title>
        <authorList>
            <person name="Wang Y."/>
            <person name="Luo X."/>
            <person name="Wan C."/>
            <person name="Zhang L."/>
        </authorList>
    </citation>
    <scope>NUCLEOTIDE SEQUENCE [LARGE SCALE GENOMIC DNA]</scope>
    <source>
        <strain evidence="5 6">TRM SA0054</strain>
    </source>
</reference>
<sequence length="697" mass="73270">MPSQRAVPVTLAEIARIAGVGRAAVSNWRRRHDTFPARIGGTDTSPQFSLAEVEQWLRENGKLGDVGGRELLWPGFEALGSRDETGLAVAEAGRRMRGERIRVPDPRLSEQARELVGEAVALGRAEGARETFEFLLRRWLDSHVRQVSASPRPLADLMAEVARTVRPPAAGAPLTVLDPACGAGHLLAAAARAGTAAGAEPVTLLGCDRDPALAALAGARLAFTADEDGDGGSGSGSGTVRADVREGDSLRADPHASAAADVILCNPPYNERDWGYEELSTDPRWVHGLPPRTESELAWVQHALSRLRPGGTAVLLLPPAVASRRAGRRVRGALLRTGLLRAVIALPPGCAQPHSVSLHLWLLRAPDGARSAADPGMLLADASAPRQPAGREGGVDWEALAGFVRSAVGAFERGERELPDGARRMAVIDLLDEEVDLTPGRYVSPAEDGADLRLEEVWREFDETVTGLRTTGKALSALEPAGAGGPTGGAGHPTTTVGELVRAGALTLRGGRQPPEGTVRGDTPAGADGGADGGPDDGVPLLTVADLVRGGGPTGRLRRADAAGPEAVLAEPGDVVVAGVIRGFTAWVHQGPPVALGPQLYVLRVDPAKVDAWFLAGCLRAPANGRQAGTHASSTSRVDVRRLQVLQLPPAEQLRHSEVFRQLAAFEEYRTRLEELGSRLVRDLSDGLAAGRLAAKR</sequence>
<evidence type="ECO:0000313" key="6">
    <source>
        <dbReference type="Proteomes" id="UP000230407"/>
    </source>
</evidence>
<dbReference type="InterPro" id="IPR052916">
    <property type="entry name" value="Type-I_RE_MTase_Subunit"/>
</dbReference>
<dbReference type="GO" id="GO:0032259">
    <property type="term" value="P:methylation"/>
    <property type="evidence" value="ECO:0007669"/>
    <property type="project" value="UniProtKB-KW"/>
</dbReference>
<dbReference type="Pfam" id="PF02384">
    <property type="entry name" value="N6_Mtase"/>
    <property type="match status" value="1"/>
</dbReference>
<gene>
    <name evidence="5" type="ORF">CUT44_21415</name>
</gene>
<dbReference type="RefSeq" id="WP_100203538.1">
    <property type="nucleotide sequence ID" value="NZ_PGGW01000061.1"/>
</dbReference>
<dbReference type="Gene3D" id="1.10.10.10">
    <property type="entry name" value="Winged helix-like DNA-binding domain superfamily/Winged helix DNA-binding domain"/>
    <property type="match status" value="1"/>
</dbReference>
<evidence type="ECO:0000256" key="1">
    <source>
        <dbReference type="ARBA" id="ARBA00022747"/>
    </source>
</evidence>
<dbReference type="InterPro" id="IPR029063">
    <property type="entry name" value="SAM-dependent_MTases_sf"/>
</dbReference>
<dbReference type="PRINTS" id="PR00507">
    <property type="entry name" value="N12N6MTFRASE"/>
</dbReference>
<dbReference type="GO" id="GO:0009307">
    <property type="term" value="P:DNA restriction-modification system"/>
    <property type="evidence" value="ECO:0007669"/>
    <property type="project" value="UniProtKB-KW"/>
</dbReference>
<comment type="caution">
    <text evidence="5">The sequence shown here is derived from an EMBL/GenBank/DDBJ whole genome shotgun (WGS) entry which is preliminary data.</text>
</comment>
<dbReference type="AlphaFoldDB" id="A0A2M8LV44"/>
<evidence type="ECO:0000259" key="4">
    <source>
        <dbReference type="Pfam" id="PF02384"/>
    </source>
</evidence>
<dbReference type="PANTHER" id="PTHR42998:SF1">
    <property type="entry name" value="TYPE I RESTRICTION ENZYME HINDI METHYLASE SUBUNIT"/>
    <property type="match status" value="1"/>
</dbReference>
<keyword evidence="6" id="KW-1185">Reference proteome</keyword>
<dbReference type="Proteomes" id="UP000230407">
    <property type="component" value="Unassembled WGS sequence"/>
</dbReference>
<evidence type="ECO:0000256" key="3">
    <source>
        <dbReference type="SAM" id="MobiDB-lite"/>
    </source>
</evidence>
<accession>A0A2M8LV44</accession>
<dbReference type="GO" id="GO:0008170">
    <property type="term" value="F:N-methyltransferase activity"/>
    <property type="evidence" value="ECO:0007669"/>
    <property type="project" value="InterPro"/>
</dbReference>
<organism evidence="5 6">
    <name type="scientific">Streptomyces carminius</name>
    <dbReference type="NCBI Taxonomy" id="2665496"/>
    <lineage>
        <taxon>Bacteria</taxon>
        <taxon>Bacillati</taxon>
        <taxon>Actinomycetota</taxon>
        <taxon>Actinomycetes</taxon>
        <taxon>Kitasatosporales</taxon>
        <taxon>Streptomycetaceae</taxon>
        <taxon>Streptomyces</taxon>
    </lineage>
</organism>
<dbReference type="InterPro" id="IPR036388">
    <property type="entry name" value="WH-like_DNA-bd_sf"/>
</dbReference>
<dbReference type="GO" id="GO:0003677">
    <property type="term" value="F:DNA binding"/>
    <property type="evidence" value="ECO:0007669"/>
    <property type="project" value="UniProtKB-KW"/>
</dbReference>
<dbReference type="Gene3D" id="3.90.220.20">
    <property type="entry name" value="DNA methylase specificity domains"/>
    <property type="match status" value="1"/>
</dbReference>
<dbReference type="EMBL" id="PGGW01000061">
    <property type="protein sequence ID" value="PJE95814.1"/>
    <property type="molecule type" value="Genomic_DNA"/>
</dbReference>
<dbReference type="InterPro" id="IPR044946">
    <property type="entry name" value="Restrct_endonuc_typeI_TRD_sf"/>
</dbReference>
<keyword evidence="1" id="KW-0680">Restriction system</keyword>
<protein>
    <submittedName>
        <fullName evidence="5">N-6 DNA methylase</fullName>
    </submittedName>
</protein>
<dbReference type="InterPro" id="IPR002052">
    <property type="entry name" value="DNA_methylase_N6_adenine_CS"/>
</dbReference>
<keyword evidence="2" id="KW-0238">DNA-binding</keyword>
<keyword evidence="5" id="KW-0489">Methyltransferase</keyword>
<dbReference type="InterPro" id="IPR003356">
    <property type="entry name" value="DNA_methylase_A-5"/>
</dbReference>
<proteinExistence type="predicted"/>
<feature type="domain" description="DNA methylase adenine-specific" evidence="4">
    <location>
        <begin position="150"/>
        <end position="389"/>
    </location>
</feature>
<dbReference type="PROSITE" id="PS00092">
    <property type="entry name" value="N6_MTASE"/>
    <property type="match status" value="1"/>
</dbReference>
<keyword evidence="5" id="KW-0808">Transferase</keyword>
<evidence type="ECO:0000313" key="5">
    <source>
        <dbReference type="EMBL" id="PJE95814.1"/>
    </source>
</evidence>
<feature type="region of interest" description="Disordered" evidence="3">
    <location>
        <begin position="509"/>
        <end position="537"/>
    </location>
</feature>
<dbReference type="PANTHER" id="PTHR42998">
    <property type="entry name" value="TYPE I RESTRICTION ENZYME HINDVIIP M PROTEIN-RELATED"/>
    <property type="match status" value="1"/>
</dbReference>